<keyword evidence="5" id="KW-0687">Ribonucleoprotein</keyword>
<dbReference type="Pfam" id="PF05046">
    <property type="entry name" value="Img2"/>
    <property type="match status" value="1"/>
</dbReference>
<dbReference type="GeneID" id="18869597"/>
<proteinExistence type="inferred from homology"/>
<evidence type="ECO:0000256" key="4">
    <source>
        <dbReference type="ARBA" id="ARBA00023128"/>
    </source>
</evidence>
<evidence type="ECO:0000256" key="6">
    <source>
        <dbReference type="ARBA" id="ARBA00035191"/>
    </source>
</evidence>
<reference evidence="7 8" key="1">
    <citation type="journal article" date="2011" name="Proc. Natl. Acad. Sci. U.S.A.">
        <title>Comparative genomics of xylose-fermenting fungi for enhanced biofuel production.</title>
        <authorList>
            <person name="Wohlbach D.J."/>
            <person name="Kuo A."/>
            <person name="Sato T.K."/>
            <person name="Potts K.M."/>
            <person name="Salamov A.A."/>
            <person name="LaButti K.M."/>
            <person name="Sun H."/>
            <person name="Clum A."/>
            <person name="Pangilinan J.L."/>
            <person name="Lindquist E.A."/>
            <person name="Lucas S."/>
            <person name="Lapidus A."/>
            <person name="Jin M."/>
            <person name="Gunawan C."/>
            <person name="Balan V."/>
            <person name="Dale B.E."/>
            <person name="Jeffries T.W."/>
            <person name="Zinkel R."/>
            <person name="Barry K.W."/>
            <person name="Grigoriev I.V."/>
            <person name="Gasch A.P."/>
        </authorList>
    </citation>
    <scope>NUCLEOTIDE SEQUENCE [LARGE SCALE GENOMIC DNA]</scope>
    <source>
        <strain evidence="8">NRRL Y-27907 / 11-Y1</strain>
    </source>
</reference>
<dbReference type="KEGG" id="spaa:SPAPADRAFT_131660"/>
<keyword evidence="4" id="KW-0496">Mitochondrion</keyword>
<evidence type="ECO:0000313" key="8">
    <source>
        <dbReference type="Proteomes" id="UP000000709"/>
    </source>
</evidence>
<gene>
    <name evidence="7" type="ORF">SPAPADRAFT_131660</name>
</gene>
<dbReference type="GO" id="GO:0003735">
    <property type="term" value="F:structural constituent of ribosome"/>
    <property type="evidence" value="ECO:0007669"/>
    <property type="project" value="InterPro"/>
</dbReference>
<dbReference type="GO" id="GO:0005762">
    <property type="term" value="C:mitochondrial large ribosomal subunit"/>
    <property type="evidence" value="ECO:0007669"/>
    <property type="project" value="TreeGrafter"/>
</dbReference>
<dbReference type="InParanoid" id="G3AEP6"/>
<dbReference type="Gene3D" id="3.30.780.10">
    <property type="entry name" value="SUI1-like domain"/>
    <property type="match status" value="1"/>
</dbReference>
<keyword evidence="3" id="KW-0689">Ribosomal protein</keyword>
<dbReference type="Proteomes" id="UP000000709">
    <property type="component" value="Unassembled WGS sequence"/>
</dbReference>
<dbReference type="STRING" id="619300.G3AEP6"/>
<dbReference type="HOGENOM" id="CLU_132729_1_0_1"/>
<dbReference type="PANTHER" id="PTHR13477">
    <property type="entry name" value="MITOCHONDRIAL 39S RIBOSOMAL PROTEIN L49"/>
    <property type="match status" value="1"/>
</dbReference>
<sequence length="122" mass="14054">MRPTLFARASHFPFPKAVVPRYTIPSLESIPHTALVNNGFGEGSYFIKKTKFNHWPVYKKITNQSKITTEIKRIEGDIELFRRDLLKLNPDLKITVNKTAGYVNIKGDVVEEIKEYFNEGLN</sequence>
<accession>G3AEP6</accession>
<evidence type="ECO:0000313" key="7">
    <source>
        <dbReference type="EMBL" id="EGW35672.1"/>
    </source>
</evidence>
<comment type="similarity">
    <text evidence="2">Belongs to the mitochondrion-specific ribosomal protein mL49 family.</text>
</comment>
<protein>
    <recommendedName>
        <fullName evidence="6">Large ribosomal subunit protein mL49</fullName>
    </recommendedName>
</protein>
<dbReference type="InterPro" id="IPR007740">
    <property type="entry name" value="Ribosomal_mL49"/>
</dbReference>
<evidence type="ECO:0000256" key="1">
    <source>
        <dbReference type="ARBA" id="ARBA00004173"/>
    </source>
</evidence>
<comment type="subcellular location">
    <subcellularLocation>
        <location evidence="1">Mitochondrion</location>
    </subcellularLocation>
</comment>
<dbReference type="eggNOG" id="KOG4034">
    <property type="taxonomic scope" value="Eukaryota"/>
</dbReference>
<dbReference type="FunCoup" id="G3AEP6">
    <property type="interactions" value="137"/>
</dbReference>
<dbReference type="GO" id="GO:0006412">
    <property type="term" value="P:translation"/>
    <property type="evidence" value="ECO:0007669"/>
    <property type="project" value="InterPro"/>
</dbReference>
<dbReference type="OMA" id="HWPVYKK"/>
<evidence type="ECO:0000256" key="3">
    <source>
        <dbReference type="ARBA" id="ARBA00022980"/>
    </source>
</evidence>
<dbReference type="RefSeq" id="XP_007373084.1">
    <property type="nucleotide sequence ID" value="XM_007373022.1"/>
</dbReference>
<dbReference type="PANTHER" id="PTHR13477:SF0">
    <property type="entry name" value="LARGE RIBOSOMAL SUBUNIT PROTEIN ML49"/>
    <property type="match status" value="1"/>
</dbReference>
<keyword evidence="8" id="KW-1185">Reference proteome</keyword>
<organism evidence="8">
    <name type="scientific">Spathaspora passalidarum (strain NRRL Y-27907 / 11-Y1)</name>
    <dbReference type="NCBI Taxonomy" id="619300"/>
    <lineage>
        <taxon>Eukaryota</taxon>
        <taxon>Fungi</taxon>
        <taxon>Dikarya</taxon>
        <taxon>Ascomycota</taxon>
        <taxon>Saccharomycotina</taxon>
        <taxon>Pichiomycetes</taxon>
        <taxon>Debaryomycetaceae</taxon>
        <taxon>Spathaspora</taxon>
    </lineage>
</organism>
<evidence type="ECO:0000256" key="5">
    <source>
        <dbReference type="ARBA" id="ARBA00023274"/>
    </source>
</evidence>
<dbReference type="OrthoDB" id="19439at2759"/>
<dbReference type="AlphaFoldDB" id="G3AEP6"/>
<dbReference type="EMBL" id="GL996499">
    <property type="protein sequence ID" value="EGW35672.1"/>
    <property type="molecule type" value="Genomic_DNA"/>
</dbReference>
<name>G3AEP6_SPAPN</name>
<evidence type="ECO:0000256" key="2">
    <source>
        <dbReference type="ARBA" id="ARBA00005677"/>
    </source>
</evidence>